<evidence type="ECO:0000313" key="2">
    <source>
        <dbReference type="EMBL" id="OBR96852.1"/>
    </source>
</evidence>
<evidence type="ECO:0000313" key="4">
    <source>
        <dbReference type="Proteomes" id="UP000093694"/>
    </source>
</evidence>
<dbReference type="Proteomes" id="UP000077384">
    <property type="component" value="Unassembled WGS sequence"/>
</dbReference>
<gene>
    <name evidence="2" type="ORF">CLCOS_06960</name>
    <name evidence="1" type="ORF">WX73_01968</name>
</gene>
<name>A0A166RHW4_9CLOT</name>
<organism evidence="1 3">
    <name type="scientific">Clostridium coskatii</name>
    <dbReference type="NCBI Taxonomy" id="1705578"/>
    <lineage>
        <taxon>Bacteria</taxon>
        <taxon>Bacillati</taxon>
        <taxon>Bacillota</taxon>
        <taxon>Clostridia</taxon>
        <taxon>Eubacteriales</taxon>
        <taxon>Clostridiaceae</taxon>
        <taxon>Clostridium</taxon>
    </lineage>
</organism>
<evidence type="ECO:0000313" key="1">
    <source>
        <dbReference type="EMBL" id="OAA90818.1"/>
    </source>
</evidence>
<keyword evidence="4" id="KW-1185">Reference proteome</keyword>
<accession>A0A166RHW4</accession>
<dbReference type="Proteomes" id="UP000093694">
    <property type="component" value="Unassembled WGS sequence"/>
</dbReference>
<dbReference type="EMBL" id="LITQ01000029">
    <property type="protein sequence ID" value="OAA90818.1"/>
    <property type="molecule type" value="Genomic_DNA"/>
</dbReference>
<reference evidence="2 4" key="2">
    <citation type="journal article" date="2016" name="Front. Microbiol.">
        <title>Industrial Acetogenic Biocatalysts: A Comparative Metabolic and Genomic Analysis.</title>
        <authorList>
            <person name="Bengelsdorf F."/>
            <person name="Poehlein A."/>
            <person name="Sonja S."/>
            <person name="Erz C."/>
            <person name="Hummel T."/>
            <person name="Hoffmeister S."/>
            <person name="Daniel R."/>
            <person name="Durre P."/>
        </authorList>
    </citation>
    <scope>NUCLEOTIDE SEQUENCE [LARGE SCALE GENOMIC DNA]</scope>
    <source>
        <strain evidence="2 4">PTA-10522</strain>
    </source>
</reference>
<protein>
    <submittedName>
        <fullName evidence="1">Uncharacterized protein</fullName>
    </submittedName>
</protein>
<dbReference type="EMBL" id="LROR01000031">
    <property type="protein sequence ID" value="OBR96852.1"/>
    <property type="molecule type" value="Genomic_DNA"/>
</dbReference>
<proteinExistence type="predicted"/>
<dbReference type="AlphaFoldDB" id="A0A166RHW4"/>
<comment type="caution">
    <text evidence="1">The sequence shown here is derived from an EMBL/GenBank/DDBJ whole genome shotgun (WGS) entry which is preliminary data.</text>
</comment>
<evidence type="ECO:0000313" key="3">
    <source>
        <dbReference type="Proteomes" id="UP000077384"/>
    </source>
</evidence>
<sequence>MDYVKVLEHQIVELEEVQEELIKKVTSRKENVTYTERTLNVLADTSVRIESLIHSLTKLKKKETVTNSDSNGWNLIAIGSKVENTPEFQEYVQRSLEKMQSHYRKKQ</sequence>
<reference evidence="1 3" key="1">
    <citation type="journal article" date="2015" name="Biotechnol. Bioeng.">
        <title>Genome sequence and phenotypic characterization of Caulobacter segnis.</title>
        <authorList>
            <person name="Patel S."/>
            <person name="Fletcher B."/>
            <person name="Scott D.C."/>
            <person name="Ely B."/>
        </authorList>
    </citation>
    <scope>NUCLEOTIDE SEQUENCE [LARGE SCALE GENOMIC DNA]</scope>
    <source>
        <strain evidence="1 3">PS02</strain>
    </source>
</reference>